<dbReference type="EMBL" id="VOFY01000001">
    <property type="protein sequence ID" value="KAA8595963.1"/>
    <property type="molecule type" value="Genomic_DNA"/>
</dbReference>
<dbReference type="AlphaFoldDB" id="A0A5J5DRZ1"/>
<proteinExistence type="predicted"/>
<protein>
    <submittedName>
        <fullName evidence="1">Uncharacterized protein</fullName>
    </submittedName>
</protein>
<accession>A0A5J5DRZ1</accession>
<gene>
    <name evidence="1" type="ORF">FQN60_011254</name>
</gene>
<name>A0A5J5DRZ1_9PERO</name>
<evidence type="ECO:0000313" key="2">
    <source>
        <dbReference type="Proteomes" id="UP000327493"/>
    </source>
</evidence>
<sequence length="167" mass="18487">MPVDVLSEGVVSPLNQRYPDVTEIKGVAKWQVRLSCGSFLVNAEFMRITTKPQQSKFMSQLDHFSDKLMQIFKSKGGVKRQRIKEAQATENAERDLATTVMGIYVIRRDGDQEPEDVGVVIEGIKVLNNLGSAALYRIIGGLQVSLLGVRNGGIRTGRHGGQREEES</sequence>
<dbReference type="Proteomes" id="UP000327493">
    <property type="component" value="Chromosome 1"/>
</dbReference>
<comment type="caution">
    <text evidence="1">The sequence shown here is derived from an EMBL/GenBank/DDBJ whole genome shotgun (WGS) entry which is preliminary data.</text>
</comment>
<reference evidence="1 2" key="1">
    <citation type="submission" date="2019-08" db="EMBL/GenBank/DDBJ databases">
        <title>A chromosome-level genome assembly, high-density linkage maps, and genome scans reveal the genomic architecture of hybrid incompatibilities underlying speciation via character displacement in darters (Percidae: Etheostominae).</title>
        <authorList>
            <person name="Moran R.L."/>
            <person name="Catchen J.M."/>
            <person name="Fuller R.C."/>
        </authorList>
    </citation>
    <scope>NUCLEOTIDE SEQUENCE [LARGE SCALE GENOMIC DNA]</scope>
    <source>
        <strain evidence="1">EspeVRDwgs_2016</strain>
        <tissue evidence="1">Muscle</tissue>
    </source>
</reference>
<keyword evidence="2" id="KW-1185">Reference proteome</keyword>
<evidence type="ECO:0000313" key="1">
    <source>
        <dbReference type="EMBL" id="KAA8595963.1"/>
    </source>
</evidence>
<organism evidence="1 2">
    <name type="scientific">Etheostoma spectabile</name>
    <name type="common">orangethroat darter</name>
    <dbReference type="NCBI Taxonomy" id="54343"/>
    <lineage>
        <taxon>Eukaryota</taxon>
        <taxon>Metazoa</taxon>
        <taxon>Chordata</taxon>
        <taxon>Craniata</taxon>
        <taxon>Vertebrata</taxon>
        <taxon>Euteleostomi</taxon>
        <taxon>Actinopterygii</taxon>
        <taxon>Neopterygii</taxon>
        <taxon>Teleostei</taxon>
        <taxon>Neoteleostei</taxon>
        <taxon>Acanthomorphata</taxon>
        <taxon>Eupercaria</taxon>
        <taxon>Perciformes</taxon>
        <taxon>Percoidei</taxon>
        <taxon>Percidae</taxon>
        <taxon>Etheostomatinae</taxon>
        <taxon>Etheostoma</taxon>
    </lineage>
</organism>